<proteinExistence type="predicted"/>
<sequence length="873" mass="96197">MNRSKLLDRRLAIHMLLAVNLAIAALLAGTVWLVARTSHQAHDARARDTTAHLVSIAQSNVAAEIARVDTLMLATLRELESHVVARPGDDAALNRALEAHRRLQPALEGLRLTDEVGRVRWGNNLPPGPPTELPLGEYFARVPEMQNSPPLLFGPVKTIATDIWVVVVVRQFHAGGRFRGLVYATISLDHFQKLFSAYQLGRQDAITLRTSPKLQLLVRHAPGMKPELTPGSTTVSQEFAAAFRSDPSHGTFVSHTAIDGVERTNAYRHVDGWPLVVIAGLENERLFEPWRAQTRQIALMAALAWLLVSGVTAAIYVALQRLAGTLRALSAETRRVQALLKVTADGIHILDRKGSLLAMSDSFARMLGTTPEALIGKHVSTWDARKSKEQLAAWFASAKDGDVGRWEIQHRRADGRIIDVELQLTVADIGGEFLVFASTRDITEKRRLLATLESSSARIRDLYDNAPCGYYSLDGDGVFVHANATLRGWLGMTEAELIGKARLVDFLDAPSQARFTHKFPMLKSGQPLDGLELRLVPPGAPSRYVQASVTAVLDAHGAFEMSRSVALDITAQHEAQEEAARLLRDQTAMLDNDIVGMVKLRNRVAVWRNRALDRIFGYGPGELEGHSPRLLYPDEASFVALGQQAYPALDAGQNFRTQIQLRHKDGHLIWIDLSGVKLSDDLTFWMMVDITAMKESQASMEHIAFHDALTELPNRLLLQDRLRQALATSERTATFVAVCFLDLDGFKAVNDQHGHDAGDALLREMAHRLEGALRANDTAARLGGDEFVLVMSMLQAPDEWRPILERALAAIRAPVLLKGGIKVQVDTSVGVALCPSDSTDPQTLLDMADHAMLRAKRAGKGRIEMARPRRIEA</sequence>
<dbReference type="Gene3D" id="3.30.450.20">
    <property type="entry name" value="PAS domain"/>
    <property type="match status" value="5"/>
</dbReference>
<dbReference type="InterPro" id="IPR043128">
    <property type="entry name" value="Rev_trsase/Diguanyl_cyclase"/>
</dbReference>
<evidence type="ECO:0000313" key="5">
    <source>
        <dbReference type="EMBL" id="WOB10645.1"/>
    </source>
</evidence>
<dbReference type="SMART" id="SM00091">
    <property type="entry name" value="PAS"/>
    <property type="match status" value="3"/>
</dbReference>
<evidence type="ECO:0000259" key="2">
    <source>
        <dbReference type="PROSITE" id="PS50112"/>
    </source>
</evidence>
<dbReference type="InterPro" id="IPR000014">
    <property type="entry name" value="PAS"/>
</dbReference>
<keyword evidence="1" id="KW-0812">Transmembrane</keyword>
<dbReference type="SUPFAM" id="SSF55785">
    <property type="entry name" value="PYP-like sensor domain (PAS domain)"/>
    <property type="match status" value="3"/>
</dbReference>
<dbReference type="SMART" id="SM00086">
    <property type="entry name" value="PAC"/>
    <property type="match status" value="3"/>
</dbReference>
<dbReference type="SUPFAM" id="SSF55073">
    <property type="entry name" value="Nucleotide cyclase"/>
    <property type="match status" value="1"/>
</dbReference>
<dbReference type="InterPro" id="IPR000160">
    <property type="entry name" value="GGDEF_dom"/>
</dbReference>
<dbReference type="Pfam" id="PF00990">
    <property type="entry name" value="GGDEF"/>
    <property type="match status" value="1"/>
</dbReference>
<feature type="transmembrane region" description="Helical" evidence="1">
    <location>
        <begin position="12"/>
        <end position="35"/>
    </location>
</feature>
<dbReference type="PROSITE" id="PS50113">
    <property type="entry name" value="PAC"/>
    <property type="match status" value="1"/>
</dbReference>
<dbReference type="CDD" id="cd18773">
    <property type="entry name" value="PDC1_HK_sensor"/>
    <property type="match status" value="1"/>
</dbReference>
<dbReference type="InterPro" id="IPR000700">
    <property type="entry name" value="PAS-assoc_C"/>
</dbReference>
<dbReference type="RefSeq" id="WP_316703545.1">
    <property type="nucleotide sequence ID" value="NZ_CP136336.1"/>
</dbReference>
<dbReference type="PANTHER" id="PTHR44757:SF2">
    <property type="entry name" value="BIOFILM ARCHITECTURE MAINTENANCE PROTEIN MBAA"/>
    <property type="match status" value="1"/>
</dbReference>
<dbReference type="InterPro" id="IPR001610">
    <property type="entry name" value="PAC"/>
</dbReference>
<protein>
    <submittedName>
        <fullName evidence="5">Diguanylate cyclase</fullName>
        <ecNumber evidence="5">2.7.7.65</ecNumber>
    </submittedName>
</protein>
<dbReference type="EMBL" id="CP136336">
    <property type="protein sequence ID" value="WOB10645.1"/>
    <property type="molecule type" value="Genomic_DNA"/>
</dbReference>
<evidence type="ECO:0000259" key="4">
    <source>
        <dbReference type="PROSITE" id="PS50887"/>
    </source>
</evidence>
<dbReference type="CDD" id="cd01949">
    <property type="entry name" value="GGDEF"/>
    <property type="match status" value="1"/>
</dbReference>
<dbReference type="GO" id="GO:0052621">
    <property type="term" value="F:diguanylate cyclase activity"/>
    <property type="evidence" value="ECO:0007669"/>
    <property type="project" value="UniProtKB-EC"/>
</dbReference>
<keyword evidence="5" id="KW-0808">Transferase</keyword>
<dbReference type="NCBIfam" id="TIGR00229">
    <property type="entry name" value="sensory_box"/>
    <property type="match status" value="3"/>
</dbReference>
<gene>
    <name evidence="5" type="ORF">RXV79_11430</name>
</gene>
<dbReference type="Pfam" id="PF13426">
    <property type="entry name" value="PAS_9"/>
    <property type="match status" value="1"/>
</dbReference>
<dbReference type="InterPro" id="IPR054327">
    <property type="entry name" value="His-kinase-like_sensor"/>
</dbReference>
<dbReference type="PROSITE" id="PS50887">
    <property type="entry name" value="GGDEF"/>
    <property type="match status" value="1"/>
</dbReference>
<dbReference type="CDD" id="cd12915">
    <property type="entry name" value="PDC2_DGC_like"/>
    <property type="match status" value="1"/>
</dbReference>
<reference evidence="5 6" key="1">
    <citation type="submission" date="2023-10" db="EMBL/GenBank/DDBJ databases">
        <title>Bacteria for the degradation of biodegradable plastic PBAT(Polybutylene adipate terephthalate).</title>
        <authorList>
            <person name="Weon H.-Y."/>
            <person name="Yeon J."/>
        </authorList>
    </citation>
    <scope>NUCLEOTIDE SEQUENCE [LARGE SCALE GENOMIC DNA]</scope>
    <source>
        <strain evidence="5 6">SBD 7-3</strain>
    </source>
</reference>
<dbReference type="InterPro" id="IPR052155">
    <property type="entry name" value="Biofilm_reg_signaling"/>
</dbReference>
<dbReference type="CDD" id="cd00130">
    <property type="entry name" value="PAS"/>
    <property type="match status" value="3"/>
</dbReference>
<dbReference type="PROSITE" id="PS50112">
    <property type="entry name" value="PAS"/>
    <property type="match status" value="2"/>
</dbReference>
<dbReference type="Pfam" id="PF08447">
    <property type="entry name" value="PAS_3"/>
    <property type="match status" value="1"/>
</dbReference>
<organism evidence="5 6">
    <name type="scientific">Piscinibacter gummiphilus</name>
    <dbReference type="NCBI Taxonomy" id="946333"/>
    <lineage>
        <taxon>Bacteria</taxon>
        <taxon>Pseudomonadati</taxon>
        <taxon>Pseudomonadota</taxon>
        <taxon>Betaproteobacteria</taxon>
        <taxon>Burkholderiales</taxon>
        <taxon>Sphaerotilaceae</taxon>
        <taxon>Piscinibacter</taxon>
    </lineage>
</organism>
<dbReference type="NCBIfam" id="TIGR00254">
    <property type="entry name" value="GGDEF"/>
    <property type="match status" value="1"/>
</dbReference>
<evidence type="ECO:0000259" key="3">
    <source>
        <dbReference type="PROSITE" id="PS50113"/>
    </source>
</evidence>
<dbReference type="Proteomes" id="UP001303946">
    <property type="component" value="Chromosome"/>
</dbReference>
<evidence type="ECO:0000313" key="6">
    <source>
        <dbReference type="Proteomes" id="UP001303946"/>
    </source>
</evidence>
<dbReference type="Pfam" id="PF22588">
    <property type="entry name" value="dCache_1_like"/>
    <property type="match status" value="1"/>
</dbReference>
<dbReference type="InterPro" id="IPR013655">
    <property type="entry name" value="PAS_fold_3"/>
</dbReference>
<dbReference type="InterPro" id="IPR029787">
    <property type="entry name" value="Nucleotide_cyclase"/>
</dbReference>
<feature type="domain" description="PAC" evidence="3">
    <location>
        <begin position="529"/>
        <end position="581"/>
    </location>
</feature>
<dbReference type="InterPro" id="IPR035965">
    <property type="entry name" value="PAS-like_dom_sf"/>
</dbReference>
<dbReference type="SMART" id="SM00267">
    <property type="entry name" value="GGDEF"/>
    <property type="match status" value="1"/>
</dbReference>
<feature type="domain" description="PAS" evidence="2">
    <location>
        <begin position="332"/>
        <end position="377"/>
    </location>
</feature>
<feature type="transmembrane region" description="Helical" evidence="1">
    <location>
        <begin position="297"/>
        <end position="319"/>
    </location>
</feature>
<accession>A0ABZ0D068</accession>
<dbReference type="Gene3D" id="3.30.70.270">
    <property type="match status" value="1"/>
</dbReference>
<keyword evidence="6" id="KW-1185">Reference proteome</keyword>
<name>A0ABZ0D068_9BURK</name>
<keyword evidence="5" id="KW-0548">Nucleotidyltransferase</keyword>
<keyword evidence="1" id="KW-0472">Membrane</keyword>
<dbReference type="PANTHER" id="PTHR44757">
    <property type="entry name" value="DIGUANYLATE CYCLASE DGCP"/>
    <property type="match status" value="1"/>
</dbReference>
<evidence type="ECO:0000256" key="1">
    <source>
        <dbReference type="SAM" id="Phobius"/>
    </source>
</evidence>
<dbReference type="InterPro" id="IPR013656">
    <property type="entry name" value="PAS_4"/>
</dbReference>
<dbReference type="Pfam" id="PF08448">
    <property type="entry name" value="PAS_4"/>
    <property type="match status" value="1"/>
</dbReference>
<keyword evidence="1" id="KW-1133">Transmembrane helix</keyword>
<feature type="domain" description="PAS" evidence="2">
    <location>
        <begin position="455"/>
        <end position="526"/>
    </location>
</feature>
<feature type="domain" description="GGDEF" evidence="4">
    <location>
        <begin position="734"/>
        <end position="868"/>
    </location>
</feature>
<dbReference type="EC" id="2.7.7.65" evidence="5"/>